<sequence>MTRGVMAGHIKGNADAKRITRWEPAAMSFDIIILKPTDLSESDLSNVEDVLDIGCPEAVITFLELVFPGCARGTFSDGERYSLESAQNGDPVTSIHLTLRYGRAWSEAINAEFLTLLLRLCQLLQSVAFAVSDNSRITPPC</sequence>
<reference evidence="1" key="2">
    <citation type="submission" date="2023-10" db="EMBL/GenBank/DDBJ databases">
        <authorList>
            <person name="Fortmann-Grote C."/>
        </authorList>
    </citation>
    <scope>NUCLEOTIDE SEQUENCE</scope>
    <source>
        <strain evidence="1">SBW25</strain>
    </source>
</reference>
<proteinExistence type="predicted"/>
<gene>
    <name evidence="2" type="ordered locus">PFLU_2950A</name>
</gene>
<dbReference type="HOGENOM" id="CLU_2106926_0_0_6"/>
<dbReference type="KEGG" id="pfs:PFLU_2950A"/>
<protein>
    <submittedName>
        <fullName evidence="2">Uncharacterized protein</fullName>
    </submittedName>
</protein>
<reference evidence="2" key="1">
    <citation type="journal article" date="2009" name="Genome Biol.">
        <title>Genomic and genetic analyses of diversity and plant interactions of Pseudomonas fluorescens.</title>
        <authorList>
            <person name="Silby M.W."/>
            <person name="Cerdeno-Tarraga A.M."/>
            <person name="Vernikos G.S."/>
            <person name="Giddens S.R."/>
            <person name="Jackson R.W."/>
            <person name="Preston G.M."/>
            <person name="Zhang X.X."/>
            <person name="Moon C.D."/>
            <person name="Gehrig S.M."/>
            <person name="Godfrey S.A."/>
            <person name="Knight C.G."/>
            <person name="Malone J.G."/>
            <person name="Robinson Z."/>
            <person name="Spiers A.J."/>
            <person name="Harris S."/>
            <person name="Challis G.L."/>
            <person name="Yaxley A.M."/>
            <person name="Harris D."/>
            <person name="Seeger K."/>
            <person name="Murphy L."/>
            <person name="Rutter S."/>
            <person name="Squares R."/>
            <person name="Quail M.A."/>
            <person name="Saunders E."/>
            <person name="Mavromatis K."/>
            <person name="Brettin T.S."/>
            <person name="Bentley S.D."/>
            <person name="Hothersall J."/>
            <person name="Stephens E."/>
            <person name="Thomas C.M."/>
            <person name="Parkhill J."/>
            <person name="Levy S.B."/>
            <person name="Rainey P.B."/>
            <person name="Thomson N.R."/>
        </authorList>
    </citation>
    <scope>NUCLEOTIDE SEQUENCE [LARGE SCALE GENOMIC DNA]</scope>
    <source>
        <strain evidence="2">SBW25</strain>
    </source>
</reference>
<evidence type="ECO:0000313" key="2">
    <source>
        <dbReference type="EMBL" id="CAY49180.1"/>
    </source>
</evidence>
<name>C3KB41_PSEFS</name>
<dbReference type="EMBL" id="AM181176">
    <property type="protein sequence ID" value="CAY49180.1"/>
    <property type="molecule type" value="Genomic_DNA"/>
</dbReference>
<accession>C3KB41</accession>
<dbReference type="AlphaFoldDB" id="C3KB41"/>
<evidence type="ECO:0000313" key="1">
    <source>
        <dbReference type="EMBL" id="CAI2797175.1"/>
    </source>
</evidence>
<organism evidence="2">
    <name type="scientific">Pseudomonas fluorescens (strain SBW25)</name>
    <dbReference type="NCBI Taxonomy" id="216595"/>
    <lineage>
        <taxon>Bacteria</taxon>
        <taxon>Pseudomonadati</taxon>
        <taxon>Pseudomonadota</taxon>
        <taxon>Gammaproteobacteria</taxon>
        <taxon>Pseudomonadales</taxon>
        <taxon>Pseudomonadaceae</taxon>
        <taxon>Pseudomonas</taxon>
    </lineage>
</organism>
<dbReference type="EMBL" id="OV986001">
    <property type="protein sequence ID" value="CAI2797175.1"/>
    <property type="molecule type" value="Genomic_DNA"/>
</dbReference>
<dbReference type="Proteomes" id="UP001152918">
    <property type="component" value="Chromosome"/>
</dbReference>